<protein>
    <submittedName>
        <fullName evidence="1">Uncharacterized protein</fullName>
    </submittedName>
</protein>
<proteinExistence type="predicted"/>
<evidence type="ECO:0000313" key="2">
    <source>
        <dbReference type="Proteomes" id="UP000316292"/>
    </source>
</evidence>
<dbReference type="EMBL" id="VBOR01000063">
    <property type="protein sequence ID" value="TMQ48943.1"/>
    <property type="molecule type" value="Genomic_DNA"/>
</dbReference>
<dbReference type="AlphaFoldDB" id="A0A538SC44"/>
<reference evidence="1 2" key="1">
    <citation type="journal article" date="2019" name="Nat. Microbiol.">
        <title>Mediterranean grassland soil C-N compound turnover is dependent on rainfall and depth, and is mediated by genomically divergent microorganisms.</title>
        <authorList>
            <person name="Diamond S."/>
            <person name="Andeer P.F."/>
            <person name="Li Z."/>
            <person name="Crits-Christoph A."/>
            <person name="Burstein D."/>
            <person name="Anantharaman K."/>
            <person name="Lane K.R."/>
            <person name="Thomas B.C."/>
            <person name="Pan C."/>
            <person name="Northen T.R."/>
            <person name="Banfield J.F."/>
        </authorList>
    </citation>
    <scope>NUCLEOTIDE SEQUENCE [LARGE SCALE GENOMIC DNA]</scope>
    <source>
        <strain evidence="1">WS_1</strain>
    </source>
</reference>
<name>A0A538SC44_UNCEI</name>
<accession>A0A538SC44</accession>
<gene>
    <name evidence="1" type="ORF">E6K71_06325</name>
</gene>
<dbReference type="Proteomes" id="UP000316292">
    <property type="component" value="Unassembled WGS sequence"/>
</dbReference>
<sequence>MRLRIGIAVVMAAFLTPGCGSDHVVGPGSPPVSKYPKLINPYSVLDALQIAYQDKDTTEIKALYHDQYDGSSIDQTDPAPATVTFTKANEVAHVSALRHSSSIGSINLTSGPGRERFSDGADPPGWATIRNPFTAIEISDATTTRTVDMAHITMEFKFIPKTPDSSSPTDTTWKIIRWTEVRVP</sequence>
<comment type="caution">
    <text evidence="1">The sequence shown here is derived from an EMBL/GenBank/DDBJ whole genome shotgun (WGS) entry which is preliminary data.</text>
</comment>
<organism evidence="1 2">
    <name type="scientific">Eiseniibacteriota bacterium</name>
    <dbReference type="NCBI Taxonomy" id="2212470"/>
    <lineage>
        <taxon>Bacteria</taxon>
        <taxon>Candidatus Eiseniibacteriota</taxon>
    </lineage>
</organism>
<evidence type="ECO:0000313" key="1">
    <source>
        <dbReference type="EMBL" id="TMQ48943.1"/>
    </source>
</evidence>